<evidence type="ECO:0000313" key="2">
    <source>
        <dbReference type="EMBL" id="TKW56619.1"/>
    </source>
</evidence>
<feature type="compositionally biased region" description="Basic and acidic residues" evidence="1">
    <location>
        <begin position="855"/>
        <end position="864"/>
    </location>
</feature>
<protein>
    <submittedName>
        <fullName evidence="2">Uncharacterized protein</fullName>
    </submittedName>
</protein>
<dbReference type="EMBL" id="PJEX01000063">
    <property type="protein sequence ID" value="TKW56619.1"/>
    <property type="molecule type" value="Genomic_DNA"/>
</dbReference>
<sequence length="899" mass="95304">MAMRQTDVEDVPPPPYSETDIYSTSGQRSHPSLNSPRIPSHHGDDAASRVSSHASSHSEVIYTPPLTPRTAAAAAGPQHRDSNPNLSSGPPQFPAAAAPPFTSSAHSEFAAAYFESRPAPTPSPRDQLVHLFTVTPSTTPDDIPCPPTWAVRDVTPQDWATFTNCLIPHHTAARNEAVINRKLQAEEEAIAAAAAAAAAATSHGARAGNTSSGARTSSNSHASAQLDQIRSDPVTDPGAAVAVSGLRREDVEAVIAQWNEGFFSPRGVAVALHPTVDELRMPGAWDRSFDRNVESPSIPGGGSGGPTRVSFPVHPGPGLSPSPNDPRGSWSFGGITVTPDGISIGDRIVARSNGIRLGSLIADENGIRFGSNTTPRAQPHYVGPNSSWAPPHPHIPPAPPAAPATPAPTPQMFGPGPGPGPFPPGPHPPQPLGHPGPQEHPFFTGGHNHAHAHAHAHVRHDSGSRGRGRPPARHPSDQRSSSTTSSSSSSSSTSSASSVGSLPDYEDLYVAQLPVYKQRVASWLAHPDQPVSRADIAQLREEICSAPDAPGQQKQDGGSTTASAALNTADEAALKAELKALTQEWRKLKRLQRAARKEKRRERRARRKEEKRDRREQKRELREQRREERRRQRGARGARGGGGGGGDGGARESHQHQQQHHQQQHHHHHHHIGPGPMPAPSPWGARQPFVPQPPVMHTPPIPATPIVAPNVHNSFSWGSGPSRGFAPPGGFPKGGGPWGTGFGTGWGRGRGHGPGPGLGGEHAFPFTGGPLHPPGAWPLGGGERSPGASTPTLPPSQGLFKAVEEMEKDIARRVDELDKLRSEMRDGGAPGRGGDSNGRGRGRCGWGRGGGGGGRGDEEARRMEDEIDELSRNLEKLKVEADAEFARELAAEDSKSGRW</sequence>
<feature type="compositionally biased region" description="Polar residues" evidence="1">
    <location>
        <begin position="208"/>
        <end position="228"/>
    </location>
</feature>
<feature type="region of interest" description="Disordered" evidence="1">
    <location>
        <begin position="1"/>
        <end position="101"/>
    </location>
</feature>
<feature type="compositionally biased region" description="Pro residues" evidence="1">
    <location>
        <begin position="390"/>
        <end position="409"/>
    </location>
</feature>
<dbReference type="Proteomes" id="UP000310108">
    <property type="component" value="Unassembled WGS sequence"/>
</dbReference>
<proteinExistence type="predicted"/>
<feature type="compositionally biased region" description="Basic residues" evidence="1">
    <location>
        <begin position="657"/>
        <end position="672"/>
    </location>
</feature>
<feature type="region of interest" description="Disordered" evidence="1">
    <location>
        <begin position="366"/>
        <end position="501"/>
    </location>
</feature>
<feature type="region of interest" description="Disordered" evidence="1">
    <location>
        <begin position="720"/>
        <end position="864"/>
    </location>
</feature>
<feature type="compositionally biased region" description="Gly residues" evidence="1">
    <location>
        <begin position="828"/>
        <end position="854"/>
    </location>
</feature>
<feature type="compositionally biased region" description="Basic and acidic residues" evidence="1">
    <location>
        <begin position="802"/>
        <end position="826"/>
    </location>
</feature>
<feature type="region of interest" description="Disordered" evidence="1">
    <location>
        <begin position="295"/>
        <end position="334"/>
    </location>
</feature>
<feature type="compositionally biased region" description="Polar residues" evidence="1">
    <location>
        <begin position="20"/>
        <end position="37"/>
    </location>
</feature>
<dbReference type="AlphaFoldDB" id="A0A4U6XLT9"/>
<feature type="compositionally biased region" description="Pro residues" evidence="1">
    <location>
        <begin position="314"/>
        <end position="324"/>
    </location>
</feature>
<feature type="region of interest" description="Disordered" evidence="1">
    <location>
        <begin position="591"/>
        <end position="697"/>
    </location>
</feature>
<dbReference type="STRING" id="1306861.A0A4U6XLT9"/>
<feature type="compositionally biased region" description="Low complexity" evidence="1">
    <location>
        <begin position="480"/>
        <end position="498"/>
    </location>
</feature>
<feature type="compositionally biased region" description="Low complexity" evidence="1">
    <location>
        <begin position="48"/>
        <end position="58"/>
    </location>
</feature>
<gene>
    <name evidence="2" type="ORF">CTA1_3523</name>
</gene>
<feature type="compositionally biased region" description="Basic and acidic residues" evidence="1">
    <location>
        <begin position="607"/>
        <end position="630"/>
    </location>
</feature>
<reference evidence="2 3" key="1">
    <citation type="journal article" date="2019" name="PLoS ONE">
        <title>Comparative genome analysis indicates high evolutionary potential of pathogenicity genes in Colletotrichum tanaceti.</title>
        <authorList>
            <person name="Lelwala R.V."/>
            <person name="Korhonen P.K."/>
            <person name="Young N.D."/>
            <person name="Scott J.B."/>
            <person name="Ades P.A."/>
            <person name="Gasser R.B."/>
            <person name="Taylor P.W.J."/>
        </authorList>
    </citation>
    <scope>NUCLEOTIDE SEQUENCE [LARGE SCALE GENOMIC DNA]</scope>
    <source>
        <strain evidence="2">BRIP57314</strain>
    </source>
</reference>
<evidence type="ECO:0000313" key="3">
    <source>
        <dbReference type="Proteomes" id="UP000310108"/>
    </source>
</evidence>
<feature type="region of interest" description="Disordered" evidence="1">
    <location>
        <begin position="204"/>
        <end position="236"/>
    </location>
</feature>
<comment type="caution">
    <text evidence="2">The sequence shown here is derived from an EMBL/GenBank/DDBJ whole genome shotgun (WGS) entry which is preliminary data.</text>
</comment>
<feature type="compositionally biased region" description="Basic residues" evidence="1">
    <location>
        <begin position="448"/>
        <end position="458"/>
    </location>
</feature>
<feature type="compositionally biased region" description="Gly residues" evidence="1">
    <location>
        <begin position="637"/>
        <end position="648"/>
    </location>
</feature>
<feature type="compositionally biased region" description="Basic residues" evidence="1">
    <location>
        <begin position="591"/>
        <end position="606"/>
    </location>
</feature>
<feature type="compositionally biased region" description="Low complexity" evidence="1">
    <location>
        <begin position="87"/>
        <end position="101"/>
    </location>
</feature>
<evidence type="ECO:0000256" key="1">
    <source>
        <dbReference type="SAM" id="MobiDB-lite"/>
    </source>
</evidence>
<feature type="compositionally biased region" description="Pro residues" evidence="1">
    <location>
        <begin position="416"/>
        <end position="434"/>
    </location>
</feature>
<accession>A0A4U6XLT9</accession>
<organism evidence="2 3">
    <name type="scientific">Colletotrichum tanaceti</name>
    <dbReference type="NCBI Taxonomy" id="1306861"/>
    <lineage>
        <taxon>Eukaryota</taxon>
        <taxon>Fungi</taxon>
        <taxon>Dikarya</taxon>
        <taxon>Ascomycota</taxon>
        <taxon>Pezizomycotina</taxon>
        <taxon>Sordariomycetes</taxon>
        <taxon>Hypocreomycetidae</taxon>
        <taxon>Glomerellales</taxon>
        <taxon>Glomerellaceae</taxon>
        <taxon>Colletotrichum</taxon>
        <taxon>Colletotrichum destructivum species complex</taxon>
    </lineage>
</organism>
<feature type="compositionally biased region" description="Gly residues" evidence="1">
    <location>
        <begin position="731"/>
        <end position="760"/>
    </location>
</feature>
<name>A0A4U6XLT9_9PEZI</name>
<keyword evidence="3" id="KW-1185">Reference proteome</keyword>